<proteinExistence type="evidence at transcript level"/>
<keyword evidence="1" id="KW-0732">Signal</keyword>
<evidence type="ECO:0000256" key="1">
    <source>
        <dbReference type="SAM" id="SignalP"/>
    </source>
</evidence>
<evidence type="ECO:0000313" key="4">
    <source>
        <dbReference type="Proteomes" id="UP000606786"/>
    </source>
</evidence>
<keyword evidence="4" id="KW-1185">Reference proteome</keyword>
<reference evidence="2" key="3">
    <citation type="submission" date="2020-11" db="EMBL/GenBank/DDBJ databases">
        <authorList>
            <person name="Whitehead M."/>
        </authorList>
    </citation>
    <scope>NUCLEOTIDE SEQUENCE</scope>
    <source>
        <strain evidence="2">EGII</strain>
    </source>
</reference>
<organism evidence="3">
    <name type="scientific">Ceratitis capitata</name>
    <name type="common">Mediterranean fruit fly</name>
    <name type="synonym">Tephritis capitata</name>
    <dbReference type="NCBI Taxonomy" id="7213"/>
    <lineage>
        <taxon>Eukaryota</taxon>
        <taxon>Metazoa</taxon>
        <taxon>Ecdysozoa</taxon>
        <taxon>Arthropoda</taxon>
        <taxon>Hexapoda</taxon>
        <taxon>Insecta</taxon>
        <taxon>Pterygota</taxon>
        <taxon>Neoptera</taxon>
        <taxon>Endopterygota</taxon>
        <taxon>Diptera</taxon>
        <taxon>Brachycera</taxon>
        <taxon>Muscomorpha</taxon>
        <taxon>Tephritoidea</taxon>
        <taxon>Tephritidae</taxon>
        <taxon>Ceratitis</taxon>
        <taxon>Ceratitis</taxon>
    </lineage>
</organism>
<name>W8AVS2_CERCA</name>
<accession>W8AVS2</accession>
<dbReference type="Proteomes" id="UP000606786">
    <property type="component" value="Unassembled WGS sequence"/>
</dbReference>
<evidence type="ECO:0000313" key="2">
    <source>
        <dbReference type="EMBL" id="CAD7011960.1"/>
    </source>
</evidence>
<sequence>MKLIILAFAIFACVAAQSVPDSATQGPNPQDIATPEPEYIDIDEPLPAAAPAPLPAQSRASFVAAPRPVAQPIHFAPAPRPVAHAFPIAAPSFVRAPTQSYLPPGSGQISGHIFNPQSGYQYRQVRRRYVHRRRY</sequence>
<dbReference type="OrthoDB" id="8068183at2759"/>
<protein>
    <submittedName>
        <fullName evidence="2">(Mediterranean fruit fly) hypothetical protein</fullName>
    </submittedName>
</protein>
<feature type="chain" id="PRO_5036288189" evidence="1">
    <location>
        <begin position="17"/>
        <end position="135"/>
    </location>
</feature>
<dbReference type="EMBL" id="CAJHJT010000056">
    <property type="protein sequence ID" value="CAD7011960.1"/>
    <property type="molecule type" value="Genomic_DNA"/>
</dbReference>
<gene>
    <name evidence="2" type="ORF">CCAP1982_LOCUS20070</name>
</gene>
<feature type="signal peptide" evidence="1">
    <location>
        <begin position="1"/>
        <end position="16"/>
    </location>
</feature>
<evidence type="ECO:0000313" key="3">
    <source>
        <dbReference type="EMBL" id="JAB84881.1"/>
    </source>
</evidence>
<reference evidence="3" key="1">
    <citation type="submission" date="2013-07" db="EMBL/GenBank/DDBJ databases">
        <authorList>
            <person name="Geib S."/>
        </authorList>
    </citation>
    <scope>NUCLEOTIDE SEQUENCE</scope>
</reference>
<dbReference type="EMBL" id="GAMC01021674">
    <property type="protein sequence ID" value="JAB84881.1"/>
    <property type="molecule type" value="mRNA"/>
</dbReference>
<dbReference type="AlphaFoldDB" id="W8AVS2"/>
<dbReference type="KEGG" id="ccat:101457846"/>
<reference evidence="3" key="2">
    <citation type="journal article" date="2014" name="BMC Genomics">
        <title>A genomic perspective to assessing quality of mass-reared SIT flies used in Mediterranean fruit fly (Ceratitis capitata) eradication in California.</title>
        <authorList>
            <person name="Calla B."/>
            <person name="Hall B."/>
            <person name="Hou S."/>
            <person name="Geib S.M."/>
        </authorList>
    </citation>
    <scope>NUCLEOTIDE SEQUENCE</scope>
</reference>